<accession>A0A1F7ZQB5</accession>
<dbReference type="Gene3D" id="2.100.10.30">
    <property type="entry name" value="Jacalin-like lectin domain"/>
    <property type="match status" value="1"/>
</dbReference>
<dbReference type="AlphaFoldDB" id="A0A1F7ZQB5"/>
<dbReference type="GeneID" id="34453370"/>
<dbReference type="RefSeq" id="XP_022385363.1">
    <property type="nucleotide sequence ID" value="XM_022537108.1"/>
</dbReference>
<dbReference type="SUPFAM" id="SSF51101">
    <property type="entry name" value="Mannose-binding lectins"/>
    <property type="match status" value="1"/>
</dbReference>
<dbReference type="Pfam" id="PF01419">
    <property type="entry name" value="Jacalin"/>
    <property type="match status" value="1"/>
</dbReference>
<keyword evidence="6" id="KW-1185">Reference proteome</keyword>
<keyword evidence="1 3" id="KW-0732">Signal</keyword>
<evidence type="ECO:0000313" key="5">
    <source>
        <dbReference type="EMBL" id="OGM41646.1"/>
    </source>
</evidence>
<sequence>MKFLQHLLPLAVAFLPMANAHQDPEMIQHVELNVDPSPPSLIYNNPVGGAGGKDFSVVGEPSETIDTLQFWVGDGAGQPKVLRGLQITWSGNRKSAVYGTATDESQSFKFEPGETITEMQVAGGLRADSISFTTTSRSFFAGGPGGKKVTMNVGSGILVGFQGGAARDIDRLGPIFAQVQGPTLTVEQCMDCDES</sequence>
<evidence type="ECO:0000256" key="3">
    <source>
        <dbReference type="SAM" id="SignalP"/>
    </source>
</evidence>
<evidence type="ECO:0000259" key="4">
    <source>
        <dbReference type="PROSITE" id="PS51752"/>
    </source>
</evidence>
<evidence type="ECO:0000256" key="1">
    <source>
        <dbReference type="ARBA" id="ARBA00022729"/>
    </source>
</evidence>
<dbReference type="Proteomes" id="UP000179179">
    <property type="component" value="Unassembled WGS sequence"/>
</dbReference>
<dbReference type="PROSITE" id="PS51752">
    <property type="entry name" value="JACALIN_LECTIN"/>
    <property type="match status" value="1"/>
</dbReference>
<comment type="caution">
    <text evidence="5">The sequence shown here is derived from an EMBL/GenBank/DDBJ whole genome shotgun (WGS) entry which is preliminary data.</text>
</comment>
<protein>
    <recommendedName>
        <fullName evidence="4">Jacalin-type lectin domain-containing protein</fullName>
    </recommendedName>
</protein>
<proteinExistence type="predicted"/>
<organism evidence="5 6">
    <name type="scientific">Aspergillus bombycis</name>
    <dbReference type="NCBI Taxonomy" id="109264"/>
    <lineage>
        <taxon>Eukaryota</taxon>
        <taxon>Fungi</taxon>
        <taxon>Dikarya</taxon>
        <taxon>Ascomycota</taxon>
        <taxon>Pezizomycotina</taxon>
        <taxon>Eurotiomycetes</taxon>
        <taxon>Eurotiomycetidae</taxon>
        <taxon>Eurotiales</taxon>
        <taxon>Aspergillaceae</taxon>
        <taxon>Aspergillus</taxon>
    </lineage>
</organism>
<dbReference type="GO" id="GO:0030246">
    <property type="term" value="F:carbohydrate binding"/>
    <property type="evidence" value="ECO:0007669"/>
    <property type="project" value="UniProtKB-KW"/>
</dbReference>
<feature type="chain" id="PRO_5009534020" description="Jacalin-type lectin domain-containing protein" evidence="3">
    <location>
        <begin position="21"/>
        <end position="195"/>
    </location>
</feature>
<dbReference type="PANTHER" id="PTHR33589:SF3">
    <property type="entry name" value="ZYMOGEN GRANULE MEMBRANE PROTEIN 16-LIKE"/>
    <property type="match status" value="1"/>
</dbReference>
<evidence type="ECO:0000256" key="2">
    <source>
        <dbReference type="ARBA" id="ARBA00022734"/>
    </source>
</evidence>
<reference evidence="5 6" key="1">
    <citation type="journal article" date="2016" name="Genome Biol. Evol.">
        <title>Draft genome sequence of an aflatoxigenic Aspergillus species, A. bombycis.</title>
        <authorList>
            <person name="Moore G.G."/>
            <person name="Mack B.M."/>
            <person name="Beltz S.B."/>
            <person name="Gilbert M.K."/>
        </authorList>
    </citation>
    <scope>NUCLEOTIDE SEQUENCE [LARGE SCALE GENOMIC DNA]</scope>
    <source>
        <strain evidence="6">NRRL 26010</strain>
    </source>
</reference>
<feature type="domain" description="Jacalin-type lectin" evidence="4">
    <location>
        <begin position="41"/>
        <end position="178"/>
    </location>
</feature>
<dbReference type="InterPro" id="IPR052321">
    <property type="entry name" value="PolyBind_ProtTraffic"/>
</dbReference>
<dbReference type="PANTHER" id="PTHR33589">
    <property type="entry name" value="OS11G0524900 PROTEIN"/>
    <property type="match status" value="1"/>
</dbReference>
<dbReference type="InterPro" id="IPR036404">
    <property type="entry name" value="Jacalin-like_lectin_dom_sf"/>
</dbReference>
<keyword evidence="2" id="KW-0430">Lectin</keyword>
<gene>
    <name evidence="5" type="ORF">ABOM_009980</name>
</gene>
<evidence type="ECO:0000313" key="6">
    <source>
        <dbReference type="Proteomes" id="UP000179179"/>
    </source>
</evidence>
<feature type="signal peptide" evidence="3">
    <location>
        <begin position="1"/>
        <end position="20"/>
    </location>
</feature>
<dbReference type="OrthoDB" id="4411232at2759"/>
<dbReference type="InterPro" id="IPR001229">
    <property type="entry name" value="Jacalin-like_lectin_dom"/>
</dbReference>
<name>A0A1F7ZQB5_9EURO</name>
<dbReference type="EMBL" id="LYCR01000106">
    <property type="protein sequence ID" value="OGM41646.1"/>
    <property type="molecule type" value="Genomic_DNA"/>
</dbReference>